<evidence type="ECO:0000256" key="1">
    <source>
        <dbReference type="SAM" id="MobiDB-lite"/>
    </source>
</evidence>
<dbReference type="EMBL" id="CAUYUJ010002113">
    <property type="protein sequence ID" value="CAK0799234.1"/>
    <property type="molecule type" value="Genomic_DNA"/>
</dbReference>
<organism evidence="2 3">
    <name type="scientific">Prorocentrum cordatum</name>
    <dbReference type="NCBI Taxonomy" id="2364126"/>
    <lineage>
        <taxon>Eukaryota</taxon>
        <taxon>Sar</taxon>
        <taxon>Alveolata</taxon>
        <taxon>Dinophyceae</taxon>
        <taxon>Prorocentrales</taxon>
        <taxon>Prorocentraceae</taxon>
        <taxon>Prorocentrum</taxon>
    </lineage>
</organism>
<feature type="region of interest" description="Disordered" evidence="1">
    <location>
        <begin position="1"/>
        <end position="91"/>
    </location>
</feature>
<gene>
    <name evidence="2" type="ORF">PCOR1329_LOCUS7752</name>
</gene>
<feature type="compositionally biased region" description="Basic and acidic residues" evidence="1">
    <location>
        <begin position="31"/>
        <end position="46"/>
    </location>
</feature>
<reference evidence="2" key="1">
    <citation type="submission" date="2023-10" db="EMBL/GenBank/DDBJ databases">
        <authorList>
            <person name="Chen Y."/>
            <person name="Shah S."/>
            <person name="Dougan E. K."/>
            <person name="Thang M."/>
            <person name="Chan C."/>
        </authorList>
    </citation>
    <scope>NUCLEOTIDE SEQUENCE [LARGE SCALE GENOMIC DNA]</scope>
</reference>
<protein>
    <recommendedName>
        <fullName evidence="4">Subtilisin</fullName>
    </recommendedName>
</protein>
<dbReference type="Proteomes" id="UP001189429">
    <property type="component" value="Unassembled WGS sequence"/>
</dbReference>
<feature type="compositionally biased region" description="Basic and acidic residues" evidence="1">
    <location>
        <begin position="68"/>
        <end position="78"/>
    </location>
</feature>
<evidence type="ECO:0000313" key="3">
    <source>
        <dbReference type="Proteomes" id="UP001189429"/>
    </source>
</evidence>
<comment type="caution">
    <text evidence="2">The sequence shown here is derived from an EMBL/GenBank/DDBJ whole genome shotgun (WGS) entry which is preliminary data.</text>
</comment>
<evidence type="ECO:0000313" key="2">
    <source>
        <dbReference type="EMBL" id="CAK0799234.1"/>
    </source>
</evidence>
<feature type="compositionally biased region" description="Polar residues" evidence="1">
    <location>
        <begin position="1"/>
        <end position="30"/>
    </location>
</feature>
<evidence type="ECO:0008006" key="4">
    <source>
        <dbReference type="Google" id="ProtNLM"/>
    </source>
</evidence>
<name>A0ABN9Q4C4_9DINO</name>
<accession>A0ABN9Q4C4</accession>
<keyword evidence="3" id="KW-1185">Reference proteome</keyword>
<sequence length="164" mass="18025">QCQITQNNANKCQYTHNHTSKSVDMTTSQKESADFNGKETLEEQARAKRRAPPSECRGLRRRSPRGRQRCEVRGHDRGGGPQRLVRRDIGPQATEEIKASEMGVSESPQYYDYAESTGVAITLQSGVSEIPQYDNVAETKGVGIALPSDVACGAGETSESFNEF</sequence>
<proteinExistence type="predicted"/>
<feature type="non-terminal residue" evidence="2">
    <location>
        <position position="1"/>
    </location>
</feature>